<proteinExistence type="predicted"/>
<evidence type="ECO:0000313" key="3">
    <source>
        <dbReference type="Proteomes" id="UP001526430"/>
    </source>
</evidence>
<reference evidence="2 3" key="1">
    <citation type="submission" date="2022-10" db="EMBL/GenBank/DDBJ databases">
        <title>Roseococcus glaciei nov., sp. nov., isolated from glacier.</title>
        <authorList>
            <person name="Liu Q."/>
            <person name="Xin Y.-H."/>
        </authorList>
    </citation>
    <scope>NUCLEOTIDE SEQUENCE [LARGE SCALE GENOMIC DNA]</scope>
    <source>
        <strain evidence="2 3">MDT2-1-1</strain>
    </source>
</reference>
<dbReference type="InterPro" id="IPR002514">
    <property type="entry name" value="Transposase_8"/>
</dbReference>
<dbReference type="Proteomes" id="UP001526430">
    <property type="component" value="Unassembled WGS sequence"/>
</dbReference>
<dbReference type="RefSeq" id="WP_301591539.1">
    <property type="nucleotide sequence ID" value="NZ_JAPFQI010000016.1"/>
</dbReference>
<dbReference type="InterPro" id="IPR009057">
    <property type="entry name" value="Homeodomain-like_sf"/>
</dbReference>
<dbReference type="Pfam" id="PF01527">
    <property type="entry name" value="HTH_Tnp_1"/>
    <property type="match status" value="1"/>
</dbReference>
<evidence type="ECO:0000313" key="2">
    <source>
        <dbReference type="EMBL" id="MCW8087351.1"/>
    </source>
</evidence>
<protein>
    <submittedName>
        <fullName evidence="2">Transposase</fullName>
    </submittedName>
</protein>
<accession>A0ABT3NYV2</accession>
<keyword evidence="3" id="KW-1185">Reference proteome</keyword>
<evidence type="ECO:0000256" key="1">
    <source>
        <dbReference type="SAM" id="MobiDB-lite"/>
    </source>
</evidence>
<sequence length="195" mass="21994">MKKKRYTVEAGRLARPHAESGTTISEICRKLGVSEPTPCRWKKQFSGMGLWDFNAASSHPKAPQNILDVMSCKGLAEQRPIREMQTHGIDPLACRKHGQHLPLSEFGQQLLMAALVGDVGIDQRRRRVVLLKRHQRVWGMNKGAKDLGALSKKPRRNKNPNDRNSFQNKDARLCSFDLPALNVKAAPLRNLMCIH</sequence>
<name>A0ABT3NYV2_9PROT</name>
<dbReference type="EMBL" id="JAPFQI010000016">
    <property type="protein sequence ID" value="MCW8087351.1"/>
    <property type="molecule type" value="Genomic_DNA"/>
</dbReference>
<gene>
    <name evidence="2" type="ORF">OF850_17100</name>
</gene>
<feature type="region of interest" description="Disordered" evidence="1">
    <location>
        <begin position="142"/>
        <end position="167"/>
    </location>
</feature>
<dbReference type="SUPFAM" id="SSF46689">
    <property type="entry name" value="Homeodomain-like"/>
    <property type="match status" value="1"/>
</dbReference>
<organism evidence="2 3">
    <name type="scientific">Sabulicella glaciei</name>
    <dbReference type="NCBI Taxonomy" id="2984948"/>
    <lineage>
        <taxon>Bacteria</taxon>
        <taxon>Pseudomonadati</taxon>
        <taxon>Pseudomonadota</taxon>
        <taxon>Alphaproteobacteria</taxon>
        <taxon>Acetobacterales</taxon>
        <taxon>Acetobacteraceae</taxon>
        <taxon>Sabulicella</taxon>
    </lineage>
</organism>
<comment type="caution">
    <text evidence="2">The sequence shown here is derived from an EMBL/GenBank/DDBJ whole genome shotgun (WGS) entry which is preliminary data.</text>
</comment>